<accession>A0ABT0J860</accession>
<protein>
    <submittedName>
        <fullName evidence="2">DUF1772 domain-containing protein</fullName>
    </submittedName>
</protein>
<evidence type="ECO:0000313" key="3">
    <source>
        <dbReference type="Proteomes" id="UP001651050"/>
    </source>
</evidence>
<gene>
    <name evidence="2" type="ORF">M1843_18220</name>
</gene>
<feature type="transmembrane region" description="Helical" evidence="1">
    <location>
        <begin position="83"/>
        <end position="102"/>
    </location>
</feature>
<feature type="transmembrane region" description="Helical" evidence="1">
    <location>
        <begin position="57"/>
        <end position="76"/>
    </location>
</feature>
<evidence type="ECO:0000313" key="2">
    <source>
        <dbReference type="EMBL" id="MCK9795687.1"/>
    </source>
</evidence>
<keyword evidence="1" id="KW-0472">Membrane</keyword>
<dbReference type="Pfam" id="PF08592">
    <property type="entry name" value="Anthrone_oxy"/>
    <property type="match status" value="1"/>
</dbReference>
<proteinExistence type="predicted"/>
<keyword evidence="1" id="KW-0812">Transmembrane</keyword>
<name>A0ABT0J860_9MICO</name>
<comment type="caution">
    <text evidence="2">The sequence shown here is derived from an EMBL/GenBank/DDBJ whole genome shotgun (WGS) entry which is preliminary data.</text>
</comment>
<reference evidence="2 3" key="1">
    <citation type="submission" date="2022-02" db="EMBL/GenBank/DDBJ databases">
        <title>The car tank lid bacteriome: a reservoir of bacteria with potential in bioremediation of fuel.</title>
        <authorList>
            <person name="Vidal-Verdu A."/>
            <person name="Gomez-Martinez D."/>
            <person name="Latorre-Perez A."/>
            <person name="Pereto J."/>
            <person name="Porcar M."/>
        </authorList>
    </citation>
    <scope>NUCLEOTIDE SEQUENCE [LARGE SCALE GENOMIC DNA]</scope>
    <source>
        <strain evidence="2 3">4D.3</strain>
    </source>
</reference>
<keyword evidence="3" id="KW-1185">Reference proteome</keyword>
<dbReference type="EMBL" id="JALQCY010000006">
    <property type="protein sequence ID" value="MCK9795687.1"/>
    <property type="molecule type" value="Genomic_DNA"/>
</dbReference>
<dbReference type="Proteomes" id="UP001651050">
    <property type="component" value="Unassembled WGS sequence"/>
</dbReference>
<evidence type="ECO:0000256" key="1">
    <source>
        <dbReference type="SAM" id="Phobius"/>
    </source>
</evidence>
<dbReference type="InterPro" id="IPR013901">
    <property type="entry name" value="Anthrone_oxy"/>
</dbReference>
<keyword evidence="1" id="KW-1133">Transmembrane helix</keyword>
<sequence length="151" mass="15272">MSLWDLLLVLSALVTGLAGGVFAAFSTFVVAGLRRLEPADAATAMAAINSDAVRPPFMTLFGAAILVPVAAAVVGLAGGHDGAWLVTASAAVVLLGMLGVTAGGNVPLNDRLASHRDAAGWAAFDRPWSRWNHVRTVACAVASVLAALALA</sequence>
<organism evidence="2 3">
    <name type="scientific">Isoptericola peretonis</name>
    <dbReference type="NCBI Taxonomy" id="2918523"/>
    <lineage>
        <taxon>Bacteria</taxon>
        <taxon>Bacillati</taxon>
        <taxon>Actinomycetota</taxon>
        <taxon>Actinomycetes</taxon>
        <taxon>Micrococcales</taxon>
        <taxon>Promicromonosporaceae</taxon>
        <taxon>Isoptericola</taxon>
    </lineage>
</organism>